<dbReference type="Proteomes" id="UP001177003">
    <property type="component" value="Chromosome 7"/>
</dbReference>
<evidence type="ECO:0000313" key="3">
    <source>
        <dbReference type="Proteomes" id="UP001177003"/>
    </source>
</evidence>
<name>A0AA35ZHF0_LACSI</name>
<evidence type="ECO:0000313" key="2">
    <source>
        <dbReference type="EMBL" id="CAI9292628.1"/>
    </source>
</evidence>
<accession>A0AA35ZHF0</accession>
<proteinExistence type="predicted"/>
<organism evidence="2 3">
    <name type="scientific">Lactuca saligna</name>
    <name type="common">Willowleaf lettuce</name>
    <dbReference type="NCBI Taxonomy" id="75948"/>
    <lineage>
        <taxon>Eukaryota</taxon>
        <taxon>Viridiplantae</taxon>
        <taxon>Streptophyta</taxon>
        <taxon>Embryophyta</taxon>
        <taxon>Tracheophyta</taxon>
        <taxon>Spermatophyta</taxon>
        <taxon>Magnoliopsida</taxon>
        <taxon>eudicotyledons</taxon>
        <taxon>Gunneridae</taxon>
        <taxon>Pentapetalae</taxon>
        <taxon>asterids</taxon>
        <taxon>campanulids</taxon>
        <taxon>Asterales</taxon>
        <taxon>Asteraceae</taxon>
        <taxon>Cichorioideae</taxon>
        <taxon>Cichorieae</taxon>
        <taxon>Lactucinae</taxon>
        <taxon>Lactuca</taxon>
    </lineage>
</organism>
<keyword evidence="3" id="KW-1185">Reference proteome</keyword>
<protein>
    <submittedName>
        <fullName evidence="2">Uncharacterized protein</fullName>
    </submittedName>
</protein>
<dbReference type="AlphaFoldDB" id="A0AA35ZHF0"/>
<feature type="coiled-coil region" evidence="1">
    <location>
        <begin position="173"/>
        <end position="200"/>
    </location>
</feature>
<dbReference type="EMBL" id="OX465083">
    <property type="protein sequence ID" value="CAI9292628.1"/>
    <property type="molecule type" value="Genomic_DNA"/>
</dbReference>
<gene>
    <name evidence="2" type="ORF">LSALG_LOCUS31688</name>
</gene>
<keyword evidence="1" id="KW-0175">Coiled coil</keyword>
<reference evidence="2" key="1">
    <citation type="submission" date="2023-04" db="EMBL/GenBank/DDBJ databases">
        <authorList>
            <person name="Vijverberg K."/>
            <person name="Xiong W."/>
            <person name="Schranz E."/>
        </authorList>
    </citation>
    <scope>NUCLEOTIDE SEQUENCE</scope>
</reference>
<feature type="coiled-coil region" evidence="1">
    <location>
        <begin position="5"/>
        <end position="137"/>
    </location>
</feature>
<sequence>MKLKEEELNSTIIKLENNISTLKKSLANEESQKLNAIDFHNKEKEARMALEKNQDSLKEKLLKAEQNASIANEKVKTQENMYKRLQNELTSAKDSRDDAVKQKEIAVKEVAILRDELTQLREDRERHLSQLQELGSEIVRYRYREKERERTGHTAAAECSIFRLKSVAMEKTCSSQREQISVLQHQLDAANKKIKELKGKNIMYQ</sequence>
<evidence type="ECO:0000256" key="1">
    <source>
        <dbReference type="SAM" id="Coils"/>
    </source>
</evidence>